<dbReference type="Gene3D" id="3.90.850.10">
    <property type="entry name" value="Fumarylacetoacetase-like, C-terminal domain"/>
    <property type="match status" value="1"/>
</dbReference>
<dbReference type="EC" id="4.3.2.3" evidence="4"/>
<feature type="domain" description="Fumarylacetoacetase-like C-terminal" evidence="3">
    <location>
        <begin position="81"/>
        <end position="294"/>
    </location>
</feature>
<dbReference type="EMBL" id="MLJW01000129">
    <property type="protein sequence ID" value="OIQ97669.1"/>
    <property type="molecule type" value="Genomic_DNA"/>
</dbReference>
<evidence type="ECO:0000256" key="1">
    <source>
        <dbReference type="ARBA" id="ARBA00010211"/>
    </source>
</evidence>
<accession>A0A1J5SBS3</accession>
<dbReference type="PANTHER" id="PTHR42796:SF4">
    <property type="entry name" value="FUMARYLACETOACETATE HYDROLASE DOMAIN-CONTAINING PROTEIN 2A"/>
    <property type="match status" value="1"/>
</dbReference>
<dbReference type="GO" id="GO:0016853">
    <property type="term" value="F:isomerase activity"/>
    <property type="evidence" value="ECO:0007669"/>
    <property type="project" value="UniProtKB-ARBA"/>
</dbReference>
<dbReference type="AlphaFoldDB" id="A0A1J5SBS3"/>
<sequence length="295" mass="31108">MQLISFSDRDGMRIGILDRSTQTVLDLAQAAPSLARDMNALIAMGPAGLAALRAAQAAGGARLPLSSVKLLAPIPRPLKNVFAVGKNYHEHAKEFENSGFDATGGTAVPELPIFFTKASTSVSGPGEPIPSYLDYSHSTDYEGELTVVIGTGGRGIQRADALRHVYGYTIINDVTARTLQNAHKQWFLGKSLDGYCPMGPTLVTADEIPDLGKLRLLTRVNGELRQDASVSDLIFDVPTIIAALSAVMTLEPGDLIATGTAAGVGIGFKPPKYLNKGDVVAVTIEPIGTLENPVA</sequence>
<dbReference type="InterPro" id="IPR036663">
    <property type="entry name" value="Fumarylacetoacetase_C_sf"/>
</dbReference>
<proteinExistence type="inferred from homology"/>
<name>A0A1J5SBS3_9ZZZZ</name>
<evidence type="ECO:0000256" key="2">
    <source>
        <dbReference type="ARBA" id="ARBA00022723"/>
    </source>
</evidence>
<protein>
    <submittedName>
        <fullName evidence="4">Ureidoglycolate lyase</fullName>
        <ecNumber evidence="4">4.3.2.3</ecNumber>
    </submittedName>
</protein>
<comment type="caution">
    <text evidence="4">The sequence shown here is derived from an EMBL/GenBank/DDBJ whole genome shotgun (WGS) entry which is preliminary data.</text>
</comment>
<dbReference type="FunFam" id="3.90.850.10:FF:000002">
    <property type="entry name" value="2-hydroxyhepta-2,4-diene-1,7-dioate isomerase"/>
    <property type="match status" value="1"/>
</dbReference>
<dbReference type="InterPro" id="IPR051121">
    <property type="entry name" value="FAH"/>
</dbReference>
<comment type="similarity">
    <text evidence="1">Belongs to the FAH family.</text>
</comment>
<evidence type="ECO:0000313" key="4">
    <source>
        <dbReference type="EMBL" id="OIQ97669.1"/>
    </source>
</evidence>
<dbReference type="Pfam" id="PF01557">
    <property type="entry name" value="FAA_hydrolase"/>
    <property type="match status" value="1"/>
</dbReference>
<dbReference type="GO" id="GO:0019752">
    <property type="term" value="P:carboxylic acid metabolic process"/>
    <property type="evidence" value="ECO:0007669"/>
    <property type="project" value="UniProtKB-ARBA"/>
</dbReference>
<dbReference type="PANTHER" id="PTHR42796">
    <property type="entry name" value="FUMARYLACETOACETATE HYDROLASE DOMAIN-CONTAINING PROTEIN 2A-RELATED"/>
    <property type="match status" value="1"/>
</dbReference>
<dbReference type="InterPro" id="IPR011234">
    <property type="entry name" value="Fumarylacetoacetase-like_C"/>
</dbReference>
<keyword evidence="2" id="KW-0479">Metal-binding</keyword>
<reference evidence="4" key="1">
    <citation type="submission" date="2016-10" db="EMBL/GenBank/DDBJ databases">
        <title>Sequence of Gallionella enrichment culture.</title>
        <authorList>
            <person name="Poehlein A."/>
            <person name="Muehling M."/>
            <person name="Daniel R."/>
        </authorList>
    </citation>
    <scope>NUCLEOTIDE SEQUENCE</scope>
</reference>
<dbReference type="GO" id="GO:0046872">
    <property type="term" value="F:metal ion binding"/>
    <property type="evidence" value="ECO:0007669"/>
    <property type="project" value="UniProtKB-KW"/>
</dbReference>
<dbReference type="GO" id="GO:0050385">
    <property type="term" value="F:ureidoglycolate lyase activity"/>
    <property type="evidence" value="ECO:0007669"/>
    <property type="project" value="UniProtKB-EC"/>
</dbReference>
<keyword evidence="4" id="KW-0456">Lyase</keyword>
<dbReference type="SUPFAM" id="SSF56529">
    <property type="entry name" value="FAH"/>
    <property type="match status" value="1"/>
</dbReference>
<organism evidence="4">
    <name type="scientific">mine drainage metagenome</name>
    <dbReference type="NCBI Taxonomy" id="410659"/>
    <lineage>
        <taxon>unclassified sequences</taxon>
        <taxon>metagenomes</taxon>
        <taxon>ecological metagenomes</taxon>
    </lineage>
</organism>
<evidence type="ECO:0000259" key="3">
    <source>
        <dbReference type="Pfam" id="PF01557"/>
    </source>
</evidence>
<gene>
    <name evidence="4" type="ORF">GALL_202890</name>
</gene>